<reference evidence="3 5" key="3">
    <citation type="submission" date="2020-11" db="EMBL/GenBank/DDBJ databases">
        <title>Closed and high quality bacterial genomes of the OMM12 community.</title>
        <authorList>
            <person name="Marbouty M."/>
            <person name="Lamy-Besnier Q."/>
            <person name="Debarbieux L."/>
            <person name="Koszul R."/>
        </authorList>
    </citation>
    <scope>NUCLEOTIDE SEQUENCE [LARGE SCALE GENOMIC DNA]</scope>
    <source>
        <strain evidence="3 5">KB18</strain>
    </source>
</reference>
<organism evidence="3 5">
    <name type="scientific">Acutalibacter muris</name>
    <dbReference type="NCBI Taxonomy" id="1796620"/>
    <lineage>
        <taxon>Bacteria</taxon>
        <taxon>Bacillati</taxon>
        <taxon>Bacillota</taxon>
        <taxon>Clostridia</taxon>
        <taxon>Eubacteriales</taxon>
        <taxon>Acutalibacteraceae</taxon>
        <taxon>Acutalibacter</taxon>
    </lineage>
</organism>
<evidence type="ECO:0000313" key="2">
    <source>
        <dbReference type="EMBL" id="ASB39354.1"/>
    </source>
</evidence>
<dbReference type="RefSeq" id="WP_066536823.1">
    <property type="nucleotide sequence ID" value="NZ_CP021422.1"/>
</dbReference>
<dbReference type="EMBL" id="CP021422">
    <property type="protein sequence ID" value="ASB39354.1"/>
    <property type="molecule type" value="Genomic_DNA"/>
</dbReference>
<dbReference type="EMBL" id="CP065321">
    <property type="protein sequence ID" value="QQR28643.1"/>
    <property type="molecule type" value="Genomic_DNA"/>
</dbReference>
<protein>
    <recommendedName>
        <fullName evidence="1">DOD-type homing endonuclease domain-containing protein</fullName>
    </recommendedName>
</protein>
<gene>
    <name evidence="2" type="ORF">ADH66_00965</name>
    <name evidence="3" type="ORF">I5Q82_10955</name>
</gene>
<sequence length="295" mass="34356">MNREMSYLLGMICGNGEVRRGASETTISIEIPHKKLTTEKNCDVRIYVRASITDIRTVLEPLVGTGLNFTQQDNYSIISFTKRNDEYIMREILRYIGNAVSHENIRIDEEVFSFTHDEKISFLQGFADVTGYIRRSNYFFKPYMHRVYLEVPHNWYLVSDICCLLKDVNIPVQTIDWAHPNMRDGNLVKYEEGKPDFWKKEHQIKIWANEFLPIGFAVLHKREALTQFAAELADGLEAEGKNPKEVTHKFYWEGNGKGKVKPQHPAENDTFIPSEIRGKHYDSWKQIAKDLGYKE</sequence>
<evidence type="ECO:0000313" key="3">
    <source>
        <dbReference type="EMBL" id="QQR28643.1"/>
    </source>
</evidence>
<dbReference type="Proteomes" id="UP000596035">
    <property type="component" value="Chromosome"/>
</dbReference>
<evidence type="ECO:0000313" key="4">
    <source>
        <dbReference type="Proteomes" id="UP000196710"/>
    </source>
</evidence>
<dbReference type="KEGG" id="amur:ADH66_00965"/>
<dbReference type="AlphaFoldDB" id="A0A1Z2XLP8"/>
<dbReference type="GO" id="GO:0004519">
    <property type="term" value="F:endonuclease activity"/>
    <property type="evidence" value="ECO:0007669"/>
    <property type="project" value="InterPro"/>
</dbReference>
<evidence type="ECO:0000313" key="5">
    <source>
        <dbReference type="Proteomes" id="UP000596035"/>
    </source>
</evidence>
<name>A0A1Z2XLP8_9FIRM</name>
<accession>A0A1Z2XLP8</accession>
<dbReference type="PROSITE" id="PS50819">
    <property type="entry name" value="INTEIN_ENDONUCLEASE"/>
    <property type="match status" value="1"/>
</dbReference>
<feature type="domain" description="DOD-type homing endonuclease" evidence="1">
    <location>
        <begin position="8"/>
        <end position="170"/>
    </location>
</feature>
<reference evidence="2" key="1">
    <citation type="journal article" date="2017" name="Genome Announc.">
        <title>High-Quality Whole-Genome Sequences of the Oligo-Mouse-Microbiota Bacterial Community.</title>
        <authorList>
            <person name="Garzetti D."/>
            <person name="Brugiroux S."/>
            <person name="Bunk B."/>
            <person name="Pukall R."/>
            <person name="McCoy K.D."/>
            <person name="Macpherson A.J."/>
            <person name="Stecher B."/>
        </authorList>
    </citation>
    <scope>NUCLEOTIDE SEQUENCE</scope>
    <source>
        <strain evidence="2">KB18</strain>
    </source>
</reference>
<dbReference type="InterPro" id="IPR004042">
    <property type="entry name" value="Intein_endonuc_central"/>
</dbReference>
<proteinExistence type="predicted"/>
<reference evidence="4" key="2">
    <citation type="submission" date="2017-05" db="EMBL/GenBank/DDBJ databases">
        <title>Improved OligoMM genomes.</title>
        <authorList>
            <person name="Garzetti D."/>
        </authorList>
    </citation>
    <scope>NUCLEOTIDE SEQUENCE [LARGE SCALE GENOMIC DNA]</scope>
    <source>
        <strain evidence="4">KB18</strain>
    </source>
</reference>
<evidence type="ECO:0000259" key="1">
    <source>
        <dbReference type="PROSITE" id="PS50819"/>
    </source>
</evidence>
<keyword evidence="4" id="KW-1185">Reference proteome</keyword>
<dbReference type="Gene3D" id="3.10.28.10">
    <property type="entry name" value="Homing endonucleases"/>
    <property type="match status" value="1"/>
</dbReference>
<dbReference type="InterPro" id="IPR027434">
    <property type="entry name" value="Homing_endonucl"/>
</dbReference>
<dbReference type="Proteomes" id="UP000196710">
    <property type="component" value="Chromosome"/>
</dbReference>